<evidence type="ECO:0000256" key="1">
    <source>
        <dbReference type="ARBA" id="ARBA00001798"/>
    </source>
</evidence>
<evidence type="ECO:0000259" key="11">
    <source>
        <dbReference type="PROSITE" id="PS50089"/>
    </source>
</evidence>
<evidence type="ECO:0000256" key="2">
    <source>
        <dbReference type="ARBA" id="ARBA00012251"/>
    </source>
</evidence>
<dbReference type="SUPFAM" id="SSF57850">
    <property type="entry name" value="RING/U-box"/>
    <property type="match status" value="2"/>
</dbReference>
<dbReference type="PROSITE" id="PS00518">
    <property type="entry name" value="ZF_RING_1"/>
    <property type="match status" value="1"/>
</dbReference>
<evidence type="ECO:0000256" key="6">
    <source>
        <dbReference type="ARBA" id="ARBA00022771"/>
    </source>
</evidence>
<dbReference type="Gene3D" id="3.30.40.10">
    <property type="entry name" value="Zinc/RING finger domain, C3HC4 (zinc finger)"/>
    <property type="match status" value="1"/>
</dbReference>
<reference evidence="13 14" key="1">
    <citation type="submission" date="2024-01" db="EMBL/GenBank/DDBJ databases">
        <title>A draft genome for the cacao thread blight pathogen Marasmiellus scandens.</title>
        <authorList>
            <person name="Baruah I.K."/>
            <person name="Leung J."/>
            <person name="Bukari Y."/>
            <person name="Amoako-Attah I."/>
            <person name="Meinhardt L.W."/>
            <person name="Bailey B.A."/>
            <person name="Cohen S.P."/>
        </authorList>
    </citation>
    <scope>NUCLEOTIDE SEQUENCE [LARGE SCALE GENOMIC DNA]</scope>
    <source>
        <strain evidence="13 14">GH-19</strain>
    </source>
</reference>
<evidence type="ECO:0000256" key="7">
    <source>
        <dbReference type="ARBA" id="ARBA00022786"/>
    </source>
</evidence>
<feature type="domain" description="RING-type" evidence="11">
    <location>
        <begin position="241"/>
        <end position="285"/>
    </location>
</feature>
<keyword evidence="5" id="KW-0677">Repeat</keyword>
<dbReference type="InterPro" id="IPR013083">
    <property type="entry name" value="Znf_RING/FYVE/PHD"/>
</dbReference>
<keyword evidence="3" id="KW-0808">Transferase</keyword>
<dbReference type="EC" id="2.3.2.31" evidence="2"/>
<dbReference type="Pfam" id="PF01485">
    <property type="entry name" value="IBR"/>
    <property type="match status" value="2"/>
</dbReference>
<evidence type="ECO:0000313" key="14">
    <source>
        <dbReference type="Proteomes" id="UP001498398"/>
    </source>
</evidence>
<dbReference type="InterPro" id="IPR031127">
    <property type="entry name" value="E3_UB_ligase_RBR"/>
</dbReference>
<evidence type="ECO:0000259" key="12">
    <source>
        <dbReference type="PROSITE" id="PS51873"/>
    </source>
</evidence>
<evidence type="ECO:0000256" key="3">
    <source>
        <dbReference type="ARBA" id="ARBA00022679"/>
    </source>
</evidence>
<dbReference type="InterPro" id="IPR044066">
    <property type="entry name" value="TRIAD_supradom"/>
</dbReference>
<dbReference type="PROSITE" id="PS50089">
    <property type="entry name" value="ZF_RING_2"/>
    <property type="match status" value="1"/>
</dbReference>
<keyword evidence="6 9" id="KW-0863">Zinc-finger</keyword>
<feature type="region of interest" description="Disordered" evidence="10">
    <location>
        <begin position="112"/>
        <end position="225"/>
    </location>
</feature>
<keyword evidence="8" id="KW-0862">Zinc</keyword>
<evidence type="ECO:0000256" key="8">
    <source>
        <dbReference type="ARBA" id="ARBA00022833"/>
    </source>
</evidence>
<dbReference type="EMBL" id="JBANRG010000022">
    <property type="protein sequence ID" value="KAK7455898.1"/>
    <property type="molecule type" value="Genomic_DNA"/>
</dbReference>
<evidence type="ECO:0000256" key="10">
    <source>
        <dbReference type="SAM" id="MobiDB-lite"/>
    </source>
</evidence>
<dbReference type="InterPro" id="IPR017907">
    <property type="entry name" value="Znf_RING_CS"/>
</dbReference>
<feature type="domain" description="RING-type" evidence="12">
    <location>
        <begin position="237"/>
        <end position="462"/>
    </location>
</feature>
<proteinExistence type="predicted"/>
<feature type="compositionally biased region" description="Gly residues" evidence="10">
    <location>
        <begin position="123"/>
        <end position="132"/>
    </location>
</feature>
<keyword evidence="7" id="KW-0833">Ubl conjugation pathway</keyword>
<dbReference type="SMART" id="SM00647">
    <property type="entry name" value="IBR"/>
    <property type="match status" value="2"/>
</dbReference>
<sequence length="462" mass="49922">MLYELLALISSYLPGQSLEPVFGTFSPNYLNTRVILSLLLASSSRIHRRLMAFHDLDIETSLLITQLALQDIEEYNRNLLGVAGGSRTGDEDEQYAFRLQEEDFELYLRQQGQARDRHRNGDGDGNGSGSGSGSNAPGTGRGNGGSPPASEPALFEPDMRPGTPFSIISDSDDGYGSGRPQTPDLAPGIVQPSRASSPRLGDDSDSFLLDGSDSDSDLPPTPPLQSPRLFISQLLKSPAECIVCAENIPPSTSFQAPCGHYYCQSCLSDFVKASMDDESSFPPQCCHKSFPLGCESVSSSAASSSRMSSSSSSSSIISFMLSDVDLIHRLNEKYREFSVSPKDRVYCPNARCSVYVGALADLQPSGVPFPCQSCGILICSKCKQVYHNEEECPPSPEEIAEHQVRDLAQVNSWQTCPGCKQVVEKTQGCHHMVCRCKAEFCYGCGATWTPGTVCVCGQQPAA</sequence>
<gene>
    <name evidence="13" type="ORF">VKT23_010936</name>
</gene>
<dbReference type="Proteomes" id="UP001498398">
    <property type="component" value="Unassembled WGS sequence"/>
</dbReference>
<evidence type="ECO:0000256" key="4">
    <source>
        <dbReference type="ARBA" id="ARBA00022723"/>
    </source>
</evidence>
<dbReference type="Gene3D" id="1.20.120.1750">
    <property type="match status" value="1"/>
</dbReference>
<evidence type="ECO:0000313" key="13">
    <source>
        <dbReference type="EMBL" id="KAK7455898.1"/>
    </source>
</evidence>
<keyword evidence="4" id="KW-0479">Metal-binding</keyword>
<protein>
    <recommendedName>
        <fullName evidence="2">RBR-type E3 ubiquitin transferase</fullName>
        <ecNumber evidence="2">2.3.2.31</ecNumber>
    </recommendedName>
</protein>
<evidence type="ECO:0000256" key="5">
    <source>
        <dbReference type="ARBA" id="ARBA00022737"/>
    </source>
</evidence>
<dbReference type="InterPro" id="IPR002867">
    <property type="entry name" value="IBR_dom"/>
</dbReference>
<comment type="caution">
    <text evidence="13">The sequence shown here is derived from an EMBL/GenBank/DDBJ whole genome shotgun (WGS) entry which is preliminary data.</text>
</comment>
<organism evidence="13 14">
    <name type="scientific">Marasmiellus scandens</name>
    <dbReference type="NCBI Taxonomy" id="2682957"/>
    <lineage>
        <taxon>Eukaryota</taxon>
        <taxon>Fungi</taxon>
        <taxon>Dikarya</taxon>
        <taxon>Basidiomycota</taxon>
        <taxon>Agaricomycotina</taxon>
        <taxon>Agaricomycetes</taxon>
        <taxon>Agaricomycetidae</taxon>
        <taxon>Agaricales</taxon>
        <taxon>Marasmiineae</taxon>
        <taxon>Omphalotaceae</taxon>
        <taxon>Marasmiellus</taxon>
    </lineage>
</organism>
<evidence type="ECO:0000256" key="9">
    <source>
        <dbReference type="PROSITE-ProRule" id="PRU00175"/>
    </source>
</evidence>
<keyword evidence="14" id="KW-1185">Reference proteome</keyword>
<dbReference type="CDD" id="cd22584">
    <property type="entry name" value="Rcat_RBR_unk"/>
    <property type="match status" value="1"/>
</dbReference>
<name>A0ABR1JD90_9AGAR</name>
<dbReference type="PROSITE" id="PS51873">
    <property type="entry name" value="TRIAD"/>
    <property type="match status" value="1"/>
</dbReference>
<dbReference type="InterPro" id="IPR001841">
    <property type="entry name" value="Znf_RING"/>
</dbReference>
<accession>A0ABR1JD90</accession>
<comment type="catalytic activity">
    <reaction evidence="1">
        <text>[E2 ubiquitin-conjugating enzyme]-S-ubiquitinyl-L-cysteine + [acceptor protein]-L-lysine = [E2 ubiquitin-conjugating enzyme]-L-cysteine + [acceptor protein]-N(6)-ubiquitinyl-L-lysine.</text>
        <dbReference type="EC" id="2.3.2.31"/>
    </reaction>
</comment>
<dbReference type="PANTHER" id="PTHR11685">
    <property type="entry name" value="RBR FAMILY RING FINGER AND IBR DOMAIN-CONTAINING"/>
    <property type="match status" value="1"/>
</dbReference>